<sequence>MKELHQALECLRPKDFADVPVDDLKTFLPEIFAKAELIANSVPPPPNGTPYESSHRSRHDANCARSAAELTVSKARRPPHKEHEELHKAWGKPLKLGTKETATGISVFKMAGHDRHGAWFARTSVHEGLGFAKWRKAMMREFPASLEVQGGPGEGNVRGIGGDQRLEDINVEGIGKLEVYQLSAQFPGPTAPREFLTLLLTSPNCLSSASKVGDTMPRHYMVVSIPVSHEDAPPRDGMVRGQYESVELIREIPLAHPRHASASTSDLHKHDNMKMRGREHTISFAESRGPDAKGEKVDRKDHADDDDPETNPVEWIMITRSDPGGGIPRFMVERSTPASIVQDAGKFLDWACSHDDFPSREEDEQPTAAAEEPEEPLRPSFDHQPRLSIAENNGILAGVGTSIADRPGSIRHPSHRGMDSQNEKPLTISEQTDLAISQAVNSLHRTDSQSSTATSSSSLDSFASAEQYNTAPEGLPISSPLSTMSDASIPLGSGDSSKSSARPQDRHNRELQKLEEKRAKLKEKLDAARNKQIQDIQQSSTKTTKELEKANERHHKEKKKQEEKFAKEVQRLEARRERETKKLLARQQKEADKTALNKAQRERDEYKQRAELAEQELKLLKGQIGELQRENTALVANMGKSEKGMEVLKRVREELEGKGGRNRASSRGSNDSGRSSSAKKTGHRREGSGLANVESPE</sequence>
<feature type="region of interest" description="Disordered" evidence="1">
    <location>
        <begin position="584"/>
        <end position="607"/>
    </location>
</feature>
<dbReference type="Gene3D" id="3.30.530.20">
    <property type="match status" value="1"/>
</dbReference>
<keyword evidence="4" id="KW-1185">Reference proteome</keyword>
<feature type="compositionally biased region" description="Basic and acidic residues" evidence="1">
    <location>
        <begin position="375"/>
        <end position="384"/>
    </location>
</feature>
<feature type="region of interest" description="Disordered" evidence="1">
    <location>
        <begin position="399"/>
        <end position="425"/>
    </location>
</feature>
<organism evidence="3 4">
    <name type="scientific">Paraconiothyrium brasiliense</name>
    <dbReference type="NCBI Taxonomy" id="300254"/>
    <lineage>
        <taxon>Eukaryota</taxon>
        <taxon>Fungi</taxon>
        <taxon>Dikarya</taxon>
        <taxon>Ascomycota</taxon>
        <taxon>Pezizomycotina</taxon>
        <taxon>Dothideomycetes</taxon>
        <taxon>Pleosporomycetidae</taxon>
        <taxon>Pleosporales</taxon>
        <taxon>Massarineae</taxon>
        <taxon>Didymosphaeriaceae</taxon>
        <taxon>Paraconiothyrium</taxon>
    </lineage>
</organism>
<feature type="compositionally biased region" description="Low complexity" evidence="1">
    <location>
        <begin position="448"/>
        <end position="465"/>
    </location>
</feature>
<dbReference type="EMBL" id="JAKJXO020000009">
    <property type="protein sequence ID" value="KAL1600658.1"/>
    <property type="molecule type" value="Genomic_DNA"/>
</dbReference>
<feature type="compositionally biased region" description="Low complexity" evidence="1">
    <location>
        <begin position="662"/>
        <end position="678"/>
    </location>
</feature>
<evidence type="ECO:0000313" key="4">
    <source>
        <dbReference type="Proteomes" id="UP001521785"/>
    </source>
</evidence>
<feature type="compositionally biased region" description="Polar residues" evidence="1">
    <location>
        <begin position="531"/>
        <end position="542"/>
    </location>
</feature>
<feature type="compositionally biased region" description="Basic and acidic residues" evidence="1">
    <location>
        <begin position="640"/>
        <end position="659"/>
    </location>
</feature>
<feature type="compositionally biased region" description="Basic and acidic residues" evidence="1">
    <location>
        <begin position="503"/>
        <end position="529"/>
    </location>
</feature>
<feature type="compositionally biased region" description="Basic and acidic residues" evidence="1">
    <location>
        <begin position="53"/>
        <end position="62"/>
    </location>
</feature>
<feature type="domain" description="DUF3074" evidence="2">
    <location>
        <begin position="119"/>
        <end position="351"/>
    </location>
</feature>
<dbReference type="Pfam" id="PF11274">
    <property type="entry name" value="DUF3074"/>
    <property type="match status" value="1"/>
</dbReference>
<accession>A0ABR3R8X4</accession>
<feature type="compositionally biased region" description="Basic and acidic residues" evidence="1">
    <location>
        <begin position="288"/>
        <end position="303"/>
    </location>
</feature>
<evidence type="ECO:0000259" key="2">
    <source>
        <dbReference type="Pfam" id="PF11274"/>
    </source>
</evidence>
<feature type="region of interest" description="Disordered" evidence="1">
    <location>
        <begin position="442"/>
        <end position="566"/>
    </location>
</feature>
<dbReference type="PANTHER" id="PTHR40370">
    <property type="entry name" value="EXPRESSED PROTEIN"/>
    <property type="match status" value="1"/>
</dbReference>
<dbReference type="Proteomes" id="UP001521785">
    <property type="component" value="Unassembled WGS sequence"/>
</dbReference>
<dbReference type="SUPFAM" id="SSF55961">
    <property type="entry name" value="Bet v1-like"/>
    <property type="match status" value="1"/>
</dbReference>
<evidence type="ECO:0000256" key="1">
    <source>
        <dbReference type="SAM" id="MobiDB-lite"/>
    </source>
</evidence>
<feature type="region of interest" description="Disordered" evidence="1">
    <location>
        <begin position="352"/>
        <end position="384"/>
    </location>
</feature>
<feature type="region of interest" description="Disordered" evidence="1">
    <location>
        <begin position="282"/>
        <end position="311"/>
    </location>
</feature>
<gene>
    <name evidence="3" type="ORF">SLS60_007046</name>
</gene>
<proteinExistence type="predicted"/>
<dbReference type="CDD" id="cd08864">
    <property type="entry name" value="SRPBCC_DUF3074"/>
    <property type="match status" value="1"/>
</dbReference>
<dbReference type="PANTHER" id="PTHR40370:SF1">
    <property type="entry name" value="DUF3074 DOMAIN-CONTAINING PROTEIN"/>
    <property type="match status" value="1"/>
</dbReference>
<comment type="caution">
    <text evidence="3">The sequence shown here is derived from an EMBL/GenBank/DDBJ whole genome shotgun (WGS) entry which is preliminary data.</text>
</comment>
<name>A0ABR3R8X4_9PLEO</name>
<protein>
    <recommendedName>
        <fullName evidence="2">DUF3074 domain-containing protein</fullName>
    </recommendedName>
</protein>
<feature type="region of interest" description="Disordered" evidence="1">
    <location>
        <begin position="42"/>
        <end position="86"/>
    </location>
</feature>
<dbReference type="InterPro" id="IPR024500">
    <property type="entry name" value="DUF3074"/>
</dbReference>
<evidence type="ECO:0000313" key="3">
    <source>
        <dbReference type="EMBL" id="KAL1600658.1"/>
    </source>
</evidence>
<reference evidence="3 4" key="1">
    <citation type="submission" date="2024-02" db="EMBL/GenBank/DDBJ databases">
        <title>De novo assembly and annotation of 12 fungi associated with fruit tree decline syndrome in Ontario, Canada.</title>
        <authorList>
            <person name="Sulman M."/>
            <person name="Ellouze W."/>
            <person name="Ilyukhin E."/>
        </authorList>
    </citation>
    <scope>NUCLEOTIDE SEQUENCE [LARGE SCALE GENOMIC DNA]</scope>
    <source>
        <strain evidence="3 4">M42-189</strain>
    </source>
</reference>
<dbReference type="InterPro" id="IPR023393">
    <property type="entry name" value="START-like_dom_sf"/>
</dbReference>
<feature type="region of interest" description="Disordered" evidence="1">
    <location>
        <begin position="636"/>
        <end position="697"/>
    </location>
</feature>